<evidence type="ECO:0000313" key="2">
    <source>
        <dbReference type="EMBL" id="OSX65327.1"/>
    </source>
</evidence>
<evidence type="ECO:0000256" key="1">
    <source>
        <dbReference type="SAM" id="MobiDB-lite"/>
    </source>
</evidence>
<reference evidence="2 3" key="1">
    <citation type="submission" date="2017-04" db="EMBL/GenBank/DDBJ databases">
        <title>Genome Sequence of the Model Brown-Rot Fungus Postia placenta SB12.</title>
        <authorList>
            <consortium name="DOE Joint Genome Institute"/>
            <person name="Gaskell J."/>
            <person name="Kersten P."/>
            <person name="Larrondo L.F."/>
            <person name="Canessa P."/>
            <person name="Martinez D."/>
            <person name="Hibbett D."/>
            <person name="Schmoll M."/>
            <person name="Kubicek C.P."/>
            <person name="Martinez A.T."/>
            <person name="Yadav J."/>
            <person name="Master E."/>
            <person name="Magnuson J.K."/>
            <person name="James T."/>
            <person name="Yaver D."/>
            <person name="Berka R."/>
            <person name="Labutti K."/>
            <person name="Lipzen A."/>
            <person name="Aerts A."/>
            <person name="Barry K."/>
            <person name="Henrissat B."/>
            <person name="Blanchette R."/>
            <person name="Grigoriev I."/>
            <person name="Cullen D."/>
        </authorList>
    </citation>
    <scope>NUCLEOTIDE SEQUENCE [LARGE SCALE GENOMIC DNA]</scope>
    <source>
        <strain evidence="2 3">MAD-698-R-SB12</strain>
    </source>
</reference>
<protein>
    <submittedName>
        <fullName evidence="2">Uncharacterized protein</fullName>
    </submittedName>
</protein>
<feature type="compositionally biased region" description="Low complexity" evidence="1">
    <location>
        <begin position="247"/>
        <end position="257"/>
    </location>
</feature>
<organism evidence="2 3">
    <name type="scientific">Postia placenta MAD-698-R-SB12</name>
    <dbReference type="NCBI Taxonomy" id="670580"/>
    <lineage>
        <taxon>Eukaryota</taxon>
        <taxon>Fungi</taxon>
        <taxon>Dikarya</taxon>
        <taxon>Basidiomycota</taxon>
        <taxon>Agaricomycotina</taxon>
        <taxon>Agaricomycetes</taxon>
        <taxon>Polyporales</taxon>
        <taxon>Adustoporiaceae</taxon>
        <taxon>Rhodonia</taxon>
    </lineage>
</organism>
<evidence type="ECO:0000313" key="3">
    <source>
        <dbReference type="Proteomes" id="UP000194127"/>
    </source>
</evidence>
<feature type="region of interest" description="Disordered" evidence="1">
    <location>
        <begin position="238"/>
        <end position="257"/>
    </location>
</feature>
<dbReference type="GeneID" id="36329340"/>
<name>A0A1X6N9K0_9APHY</name>
<dbReference type="AlphaFoldDB" id="A0A1X6N9K0"/>
<accession>A0A1X6N9K0</accession>
<gene>
    <name evidence="2" type="ORF">POSPLADRAFT_1133742</name>
</gene>
<dbReference type="OrthoDB" id="3264363at2759"/>
<dbReference type="RefSeq" id="XP_024342121.1">
    <property type="nucleotide sequence ID" value="XM_024484391.1"/>
</dbReference>
<dbReference type="Proteomes" id="UP000194127">
    <property type="component" value="Unassembled WGS sequence"/>
</dbReference>
<keyword evidence="3" id="KW-1185">Reference proteome</keyword>
<proteinExistence type="predicted"/>
<sequence>MAPNKQAQTSETSREVNNLLHTLRGEHFRHTQNLQRAIARTPNMHSYTNPSLPFDQIYAEKRPTTEQPNSRRNYAVMQLGPEGILEYAYPRGPVPGPLPPRSWSGLFDKGKEKEVDECSKRAEALSLILSHLPPTASTERSMPPLPLTTLCLRYLLSLFPESGSADMFGEDIVPYVPAHLRRDLLRWTAIHKPLSSSRLSSLCSPDGHAEGELIVVGPQASPSRDLLRPDVARRRATRMPPDVYLNDSSSDPDWSWDSPSSDVYTRPPLYALILLTTPVSVNTLLSFPPTLTHLALIALPSAAPIHRLPRLCPLIEVLDLSFNTWLKQEAGDDTILERVEWERWRRLRVLGLRDCNVDGSVADRVNKGRWTDVEVVGVDLGAPSLEAAMSRLRLNG</sequence>
<dbReference type="EMBL" id="KZ110593">
    <property type="protein sequence ID" value="OSX65327.1"/>
    <property type="molecule type" value="Genomic_DNA"/>
</dbReference>